<dbReference type="Gene3D" id="2.115.10.20">
    <property type="entry name" value="Glycosyl hydrolase domain, family 43"/>
    <property type="match status" value="1"/>
</dbReference>
<comment type="caution">
    <text evidence="1">The sequence shown here is derived from an EMBL/GenBank/DDBJ whole genome shotgun (WGS) entry which is preliminary data.</text>
</comment>
<dbReference type="Proteomes" id="UP001361239">
    <property type="component" value="Unassembled WGS sequence"/>
</dbReference>
<dbReference type="RefSeq" id="WP_339589605.1">
    <property type="nucleotide sequence ID" value="NZ_JBBHJZ010000011.1"/>
</dbReference>
<protein>
    <submittedName>
        <fullName evidence="1">Glycosidase</fullName>
    </submittedName>
</protein>
<dbReference type="GO" id="GO:0016798">
    <property type="term" value="F:hydrolase activity, acting on glycosyl bonds"/>
    <property type="evidence" value="ECO:0007669"/>
    <property type="project" value="UniProtKB-KW"/>
</dbReference>
<dbReference type="SUPFAM" id="SSF75005">
    <property type="entry name" value="Arabinanase/levansucrase/invertase"/>
    <property type="match status" value="1"/>
</dbReference>
<evidence type="ECO:0000313" key="1">
    <source>
        <dbReference type="EMBL" id="MEJ5979667.1"/>
    </source>
</evidence>
<keyword evidence="1" id="KW-0326">Glycosidase</keyword>
<organism evidence="1 2">
    <name type="scientific">Novosphingobium anseongense</name>
    <dbReference type="NCBI Taxonomy" id="3133436"/>
    <lineage>
        <taxon>Bacteria</taxon>
        <taxon>Pseudomonadati</taxon>
        <taxon>Pseudomonadota</taxon>
        <taxon>Alphaproteobacteria</taxon>
        <taxon>Sphingomonadales</taxon>
        <taxon>Sphingomonadaceae</taxon>
        <taxon>Novosphingobium</taxon>
    </lineage>
</organism>
<sequence>MQIDYVVEKVEVVKLDIARADGLLARHDLMSPYVWEEHGRQHLLVRVLKNPLGPDDATGVIYAGTAEDGLHFAMHEKPAIAPGPKSVDAGGVEDPTVVTANKGGLLVFYTGVDGAHAQGSLLVAKGADLDHLRKQKVLLKAPQDAGNIKEATVAQGADGRWRLFYEYAREYDGKGASRIGLALADGPEGPWESIADPFGVRARGWDNWHLSTGPIVARPGQPPVMFYNGATADARWRIGWIAFDENYSSIVDRCVEPMLVPPPPEQRAGTDIAFAASCLDDGETILLYFSLEDRVLRRAQVRRYPQN</sequence>
<dbReference type="InterPro" id="IPR023296">
    <property type="entry name" value="Glyco_hydro_beta-prop_sf"/>
</dbReference>
<dbReference type="EMBL" id="JBBHJZ010000011">
    <property type="protein sequence ID" value="MEJ5979667.1"/>
    <property type="molecule type" value="Genomic_DNA"/>
</dbReference>
<evidence type="ECO:0000313" key="2">
    <source>
        <dbReference type="Proteomes" id="UP001361239"/>
    </source>
</evidence>
<accession>A0ABU8S2U5</accession>
<name>A0ABU8S2U5_9SPHN</name>
<reference evidence="1 2" key="1">
    <citation type="submission" date="2024-03" db="EMBL/GenBank/DDBJ databases">
        <authorList>
            <person name="Jo J.-H."/>
        </authorList>
    </citation>
    <scope>NUCLEOTIDE SEQUENCE [LARGE SCALE GENOMIC DNA]</scope>
    <source>
        <strain evidence="1 2">PS1R-30</strain>
    </source>
</reference>
<keyword evidence="2" id="KW-1185">Reference proteome</keyword>
<keyword evidence="1" id="KW-0378">Hydrolase</keyword>
<proteinExistence type="predicted"/>
<gene>
    <name evidence="1" type="ORF">WG901_23645</name>
</gene>